<dbReference type="InterPro" id="IPR050229">
    <property type="entry name" value="GlpE_sulfurtransferase"/>
</dbReference>
<dbReference type="Proteomes" id="UP000820669">
    <property type="component" value="Unassembled WGS sequence"/>
</dbReference>
<comment type="caution">
    <text evidence="3">The sequence shown here is derived from an EMBL/GenBank/DDBJ whole genome shotgun (WGS) entry which is preliminary data.</text>
</comment>
<dbReference type="SMART" id="SM00450">
    <property type="entry name" value="RHOD"/>
    <property type="match status" value="1"/>
</dbReference>
<dbReference type="RefSeq" id="WP_169380398.1">
    <property type="nucleotide sequence ID" value="NZ_JAAXLA010000008.1"/>
</dbReference>
<organism evidence="3 4">
    <name type="scientific">Pseudonocardia acidicola</name>
    <dbReference type="NCBI Taxonomy" id="2724939"/>
    <lineage>
        <taxon>Bacteria</taxon>
        <taxon>Bacillati</taxon>
        <taxon>Actinomycetota</taxon>
        <taxon>Actinomycetes</taxon>
        <taxon>Pseudonocardiales</taxon>
        <taxon>Pseudonocardiaceae</taxon>
        <taxon>Pseudonocardia</taxon>
    </lineage>
</organism>
<sequence>MNTETSTGGGVETADVPQVDPAEATRLIHDGALLVDVREPDEFAAGHAPGAVNMPLEQLDPDALPRDRLIVTTCRTGHRGAKAAARLLAAGFGVRNLAGGMTAWANAGLPVVRADGSPGTIAGA</sequence>
<gene>
    <name evidence="3" type="ORF">HF526_06730</name>
</gene>
<dbReference type="PANTHER" id="PTHR43031">
    <property type="entry name" value="FAD-DEPENDENT OXIDOREDUCTASE"/>
    <property type="match status" value="1"/>
</dbReference>
<feature type="domain" description="Rhodanese" evidence="2">
    <location>
        <begin position="28"/>
        <end position="113"/>
    </location>
</feature>
<name>A0ABX1S616_9PSEU</name>
<feature type="region of interest" description="Disordered" evidence="1">
    <location>
        <begin position="1"/>
        <end position="21"/>
    </location>
</feature>
<dbReference type="PANTHER" id="PTHR43031:SF1">
    <property type="entry name" value="PYRIDINE NUCLEOTIDE-DISULPHIDE OXIDOREDUCTASE"/>
    <property type="match status" value="1"/>
</dbReference>
<dbReference type="InterPro" id="IPR001763">
    <property type="entry name" value="Rhodanese-like_dom"/>
</dbReference>
<keyword evidence="4" id="KW-1185">Reference proteome</keyword>
<accession>A0ABX1S616</accession>
<dbReference type="EMBL" id="JAAXLA010000008">
    <property type="protein sequence ID" value="NMH97014.1"/>
    <property type="molecule type" value="Genomic_DNA"/>
</dbReference>
<dbReference type="SUPFAM" id="SSF52821">
    <property type="entry name" value="Rhodanese/Cell cycle control phosphatase"/>
    <property type="match status" value="1"/>
</dbReference>
<dbReference type="InterPro" id="IPR036873">
    <property type="entry name" value="Rhodanese-like_dom_sf"/>
</dbReference>
<dbReference type="CDD" id="cd00158">
    <property type="entry name" value="RHOD"/>
    <property type="match status" value="1"/>
</dbReference>
<evidence type="ECO:0000313" key="3">
    <source>
        <dbReference type="EMBL" id="NMH97014.1"/>
    </source>
</evidence>
<proteinExistence type="predicted"/>
<dbReference type="PROSITE" id="PS50206">
    <property type="entry name" value="RHODANESE_3"/>
    <property type="match status" value="1"/>
</dbReference>
<dbReference type="Pfam" id="PF00581">
    <property type="entry name" value="Rhodanese"/>
    <property type="match status" value="1"/>
</dbReference>
<protein>
    <submittedName>
        <fullName evidence="3">Rhodanese-like domain-containing protein</fullName>
    </submittedName>
</protein>
<evidence type="ECO:0000313" key="4">
    <source>
        <dbReference type="Proteomes" id="UP000820669"/>
    </source>
</evidence>
<dbReference type="Gene3D" id="3.40.250.10">
    <property type="entry name" value="Rhodanese-like domain"/>
    <property type="match status" value="1"/>
</dbReference>
<reference evidence="3 4" key="1">
    <citation type="submission" date="2020-04" db="EMBL/GenBank/DDBJ databases">
        <authorList>
            <person name="Klaysubun C."/>
            <person name="Duangmal K."/>
            <person name="Lipun K."/>
        </authorList>
    </citation>
    <scope>NUCLEOTIDE SEQUENCE [LARGE SCALE GENOMIC DNA]</scope>
    <source>
        <strain evidence="3 4">K10HN5</strain>
    </source>
</reference>
<evidence type="ECO:0000259" key="2">
    <source>
        <dbReference type="PROSITE" id="PS50206"/>
    </source>
</evidence>
<evidence type="ECO:0000256" key="1">
    <source>
        <dbReference type="SAM" id="MobiDB-lite"/>
    </source>
</evidence>